<sequence length="112" mass="13153">MNSILHTLLRIKGGFRLIYYHCDISRRVQIMWKKLNGRARAFVLRVSVSINSSYKTYTNTTIRTHVVYYYLTVSSRHAAVLIQKKKTLYFQLNNETMMPYIVLGQHSPVVII</sequence>
<name>A0A2S2PW39_9HEMI</name>
<reference evidence="1" key="1">
    <citation type="submission" date="2018-04" db="EMBL/GenBank/DDBJ databases">
        <title>Transcriptome assembly of Sipha flava.</title>
        <authorList>
            <person name="Scully E.D."/>
            <person name="Geib S.M."/>
            <person name="Palmer N.A."/>
            <person name="Koch K."/>
            <person name="Bradshaw J."/>
            <person name="Heng-Moss T."/>
            <person name="Sarath G."/>
        </authorList>
    </citation>
    <scope>NUCLEOTIDE SEQUENCE</scope>
</reference>
<dbReference type="AlphaFoldDB" id="A0A2S2PW39"/>
<protein>
    <submittedName>
        <fullName evidence="1">Uncharacterized protein</fullName>
    </submittedName>
</protein>
<dbReference type="EMBL" id="GGMS01000458">
    <property type="protein sequence ID" value="MBY69661.1"/>
    <property type="molecule type" value="Transcribed_RNA"/>
</dbReference>
<gene>
    <name evidence="1" type="ORF">g.120327</name>
</gene>
<proteinExistence type="predicted"/>
<organism evidence="1">
    <name type="scientific">Sipha flava</name>
    <name type="common">yellow sugarcane aphid</name>
    <dbReference type="NCBI Taxonomy" id="143950"/>
    <lineage>
        <taxon>Eukaryota</taxon>
        <taxon>Metazoa</taxon>
        <taxon>Ecdysozoa</taxon>
        <taxon>Arthropoda</taxon>
        <taxon>Hexapoda</taxon>
        <taxon>Insecta</taxon>
        <taxon>Pterygota</taxon>
        <taxon>Neoptera</taxon>
        <taxon>Paraneoptera</taxon>
        <taxon>Hemiptera</taxon>
        <taxon>Sternorrhyncha</taxon>
        <taxon>Aphidomorpha</taxon>
        <taxon>Aphidoidea</taxon>
        <taxon>Aphididae</taxon>
        <taxon>Sipha</taxon>
    </lineage>
</organism>
<accession>A0A2S2PW39</accession>
<evidence type="ECO:0000313" key="1">
    <source>
        <dbReference type="EMBL" id="MBY69661.1"/>
    </source>
</evidence>